<dbReference type="eggNOG" id="ENOG502ZPZV">
    <property type="taxonomic scope" value="Bacteria"/>
</dbReference>
<dbReference type="Proteomes" id="UP000027946">
    <property type="component" value="Unassembled WGS sequence"/>
</dbReference>
<dbReference type="STRING" id="1121324.CLIT_2c02010"/>
<protein>
    <submittedName>
        <fullName evidence="1">Uncharacterized protein</fullName>
    </submittedName>
</protein>
<sequence length="105" mass="12323">MKITFEIGNKKEVEAFFNNKEIKGKAVIIDGRLVIERWGEVLINEIEGTNGEFSMNFTPPGEMYEEKLNLKYEIPFWVYFNLNKEKADIIYQEEANQVEIRTVAK</sequence>
<name>A0A069RKF9_PEPLI</name>
<proteinExistence type="predicted"/>
<gene>
    <name evidence="1" type="ORF">CLIT_2c02010</name>
</gene>
<comment type="caution">
    <text evidence="1">The sequence shown here is derived from an EMBL/GenBank/DDBJ whole genome shotgun (WGS) entry which is preliminary data.</text>
</comment>
<reference evidence="1 2" key="1">
    <citation type="submission" date="2014-03" db="EMBL/GenBank/DDBJ databases">
        <title>Genome sequence of Clostridium litorale W6, DSM 5388.</title>
        <authorList>
            <person name="Poehlein A."/>
            <person name="Jagirdar A."/>
            <person name="Khonsari B."/>
            <person name="Chibani C.M."/>
            <person name="Gutierrez Gutierrez D.A."/>
            <person name="Davydova E."/>
            <person name="Alghaithi H.S."/>
            <person name="Nair K.P."/>
            <person name="Dhamotharan K."/>
            <person name="Chandran L."/>
            <person name="G W."/>
            <person name="Daniel R."/>
        </authorList>
    </citation>
    <scope>NUCLEOTIDE SEQUENCE [LARGE SCALE GENOMIC DNA]</scope>
    <source>
        <strain evidence="1 2">W6</strain>
    </source>
</reference>
<dbReference type="AlphaFoldDB" id="A0A069RKF9"/>
<dbReference type="RefSeq" id="WP_038261086.1">
    <property type="nucleotide sequence ID" value="NZ_FSRH01000001.1"/>
</dbReference>
<dbReference type="EMBL" id="JJMM01000002">
    <property type="protein sequence ID" value="KDR96595.1"/>
    <property type="molecule type" value="Genomic_DNA"/>
</dbReference>
<accession>A0A069RKF9</accession>
<keyword evidence="2" id="KW-1185">Reference proteome</keyword>
<organism evidence="1 2">
    <name type="scientific">Peptoclostridium litorale DSM 5388</name>
    <dbReference type="NCBI Taxonomy" id="1121324"/>
    <lineage>
        <taxon>Bacteria</taxon>
        <taxon>Bacillati</taxon>
        <taxon>Bacillota</taxon>
        <taxon>Clostridia</taxon>
        <taxon>Peptostreptococcales</taxon>
        <taxon>Peptoclostridiaceae</taxon>
        <taxon>Peptoclostridium</taxon>
    </lineage>
</organism>
<dbReference type="OrthoDB" id="9967256at2"/>
<evidence type="ECO:0000313" key="2">
    <source>
        <dbReference type="Proteomes" id="UP000027946"/>
    </source>
</evidence>
<evidence type="ECO:0000313" key="1">
    <source>
        <dbReference type="EMBL" id="KDR96595.1"/>
    </source>
</evidence>